<name>A0AAW0LXQ7_QUESU</name>
<evidence type="ECO:0000313" key="2">
    <source>
        <dbReference type="Proteomes" id="UP000237347"/>
    </source>
</evidence>
<organism evidence="1 2">
    <name type="scientific">Quercus suber</name>
    <name type="common">Cork oak</name>
    <dbReference type="NCBI Taxonomy" id="58331"/>
    <lineage>
        <taxon>Eukaryota</taxon>
        <taxon>Viridiplantae</taxon>
        <taxon>Streptophyta</taxon>
        <taxon>Embryophyta</taxon>
        <taxon>Tracheophyta</taxon>
        <taxon>Spermatophyta</taxon>
        <taxon>Magnoliopsida</taxon>
        <taxon>eudicotyledons</taxon>
        <taxon>Gunneridae</taxon>
        <taxon>Pentapetalae</taxon>
        <taxon>rosids</taxon>
        <taxon>fabids</taxon>
        <taxon>Fagales</taxon>
        <taxon>Fagaceae</taxon>
        <taxon>Quercus</taxon>
    </lineage>
</organism>
<gene>
    <name evidence="1" type="ORF">CFP56_025947</name>
</gene>
<dbReference type="EMBL" id="PKMF04000041">
    <property type="protein sequence ID" value="KAK7855976.1"/>
    <property type="molecule type" value="Genomic_DNA"/>
</dbReference>
<sequence length="92" mass="10752">MEILHCCHKEDGSSWTTERVVDEFLPHKARAILSFPLSSCRTSDTLIWRGTKNGTYSTKSAYRMLHEAKLASKPRTSNYSSQWVFWKEIWNL</sequence>
<evidence type="ECO:0000313" key="1">
    <source>
        <dbReference type="EMBL" id="KAK7855976.1"/>
    </source>
</evidence>
<protein>
    <submittedName>
        <fullName evidence="1">Uncharacterized protein</fullName>
    </submittedName>
</protein>
<accession>A0AAW0LXQ7</accession>
<dbReference type="Proteomes" id="UP000237347">
    <property type="component" value="Unassembled WGS sequence"/>
</dbReference>
<dbReference type="AlphaFoldDB" id="A0AAW0LXQ7"/>
<keyword evidence="2" id="KW-1185">Reference proteome</keyword>
<comment type="caution">
    <text evidence="1">The sequence shown here is derived from an EMBL/GenBank/DDBJ whole genome shotgun (WGS) entry which is preliminary data.</text>
</comment>
<proteinExistence type="predicted"/>
<reference evidence="1 2" key="1">
    <citation type="journal article" date="2018" name="Sci. Data">
        <title>The draft genome sequence of cork oak.</title>
        <authorList>
            <person name="Ramos A.M."/>
            <person name="Usie A."/>
            <person name="Barbosa P."/>
            <person name="Barros P.M."/>
            <person name="Capote T."/>
            <person name="Chaves I."/>
            <person name="Simoes F."/>
            <person name="Abreu I."/>
            <person name="Carrasquinho I."/>
            <person name="Faro C."/>
            <person name="Guimaraes J.B."/>
            <person name="Mendonca D."/>
            <person name="Nobrega F."/>
            <person name="Rodrigues L."/>
            <person name="Saibo N.J.M."/>
            <person name="Varela M.C."/>
            <person name="Egas C."/>
            <person name="Matos J."/>
            <person name="Miguel C.M."/>
            <person name="Oliveira M.M."/>
            <person name="Ricardo C.P."/>
            <person name="Goncalves S."/>
        </authorList>
    </citation>
    <scope>NUCLEOTIDE SEQUENCE [LARGE SCALE GENOMIC DNA]</scope>
    <source>
        <strain evidence="2">cv. HL8</strain>
    </source>
</reference>